<evidence type="ECO:0000313" key="1">
    <source>
        <dbReference type="EMBL" id="KAL3267527.1"/>
    </source>
</evidence>
<name>A0ABD2MMF9_9CUCU</name>
<accession>A0ABD2MMF9</accession>
<proteinExistence type="predicted"/>
<dbReference type="EMBL" id="JABFTP020000001">
    <property type="protein sequence ID" value="KAL3267527.1"/>
    <property type="molecule type" value="Genomic_DNA"/>
</dbReference>
<dbReference type="AlphaFoldDB" id="A0ABD2MMF9"/>
<sequence length="89" mass="10374">MLQARKKTVNEYVQPNQVCAKQWEQYLTELYNNEESEDDGADQLEEEKIVDVVITNESTTEAIQKLKNRKAPGIDNIINEMIKFKKKTL</sequence>
<gene>
    <name evidence="1" type="ORF">HHI36_011649</name>
</gene>
<reference evidence="1 2" key="1">
    <citation type="journal article" date="2021" name="BMC Biol.">
        <title>Horizontally acquired antibacterial genes associated with adaptive radiation of ladybird beetles.</title>
        <authorList>
            <person name="Li H.S."/>
            <person name="Tang X.F."/>
            <person name="Huang Y.H."/>
            <person name="Xu Z.Y."/>
            <person name="Chen M.L."/>
            <person name="Du X.Y."/>
            <person name="Qiu B.Y."/>
            <person name="Chen P.T."/>
            <person name="Zhang W."/>
            <person name="Slipinski A."/>
            <person name="Escalona H.E."/>
            <person name="Waterhouse R.M."/>
            <person name="Zwick A."/>
            <person name="Pang H."/>
        </authorList>
    </citation>
    <scope>NUCLEOTIDE SEQUENCE [LARGE SCALE GENOMIC DNA]</scope>
    <source>
        <strain evidence="1">SYSU2018</strain>
    </source>
</reference>
<comment type="caution">
    <text evidence="1">The sequence shown here is derived from an EMBL/GenBank/DDBJ whole genome shotgun (WGS) entry which is preliminary data.</text>
</comment>
<protein>
    <submittedName>
        <fullName evidence="1">Uncharacterized protein</fullName>
    </submittedName>
</protein>
<evidence type="ECO:0000313" key="2">
    <source>
        <dbReference type="Proteomes" id="UP001516400"/>
    </source>
</evidence>
<keyword evidence="2" id="KW-1185">Reference proteome</keyword>
<dbReference type="Proteomes" id="UP001516400">
    <property type="component" value="Unassembled WGS sequence"/>
</dbReference>
<organism evidence="1 2">
    <name type="scientific">Cryptolaemus montrouzieri</name>
    <dbReference type="NCBI Taxonomy" id="559131"/>
    <lineage>
        <taxon>Eukaryota</taxon>
        <taxon>Metazoa</taxon>
        <taxon>Ecdysozoa</taxon>
        <taxon>Arthropoda</taxon>
        <taxon>Hexapoda</taxon>
        <taxon>Insecta</taxon>
        <taxon>Pterygota</taxon>
        <taxon>Neoptera</taxon>
        <taxon>Endopterygota</taxon>
        <taxon>Coleoptera</taxon>
        <taxon>Polyphaga</taxon>
        <taxon>Cucujiformia</taxon>
        <taxon>Coccinelloidea</taxon>
        <taxon>Coccinellidae</taxon>
        <taxon>Scymninae</taxon>
        <taxon>Scymnini</taxon>
        <taxon>Cryptolaemus</taxon>
    </lineage>
</organism>